<comment type="caution">
    <text evidence="2">The sequence shown here is derived from an EMBL/GenBank/DDBJ whole genome shotgun (WGS) entry which is preliminary data.</text>
</comment>
<organism evidence="2 3">
    <name type="scientific">Cyclotella atomus</name>
    <dbReference type="NCBI Taxonomy" id="382360"/>
    <lineage>
        <taxon>Eukaryota</taxon>
        <taxon>Sar</taxon>
        <taxon>Stramenopiles</taxon>
        <taxon>Ochrophyta</taxon>
        <taxon>Bacillariophyta</taxon>
        <taxon>Coscinodiscophyceae</taxon>
        <taxon>Thalassiosirophycidae</taxon>
        <taxon>Stephanodiscales</taxon>
        <taxon>Stephanodiscaceae</taxon>
        <taxon>Cyclotella</taxon>
    </lineage>
</organism>
<sequence length="79" mass="8258">MGTEDTMTKYSTSRRDISLPSSSGVSMVKSSNTGAGSSASSTELMVVTSLISNALAGLFIDNNSDFSWGMVIVEGSERL</sequence>
<accession>A0ABD3PKV3</accession>
<feature type="compositionally biased region" description="Low complexity" evidence="1">
    <location>
        <begin position="18"/>
        <end position="40"/>
    </location>
</feature>
<dbReference type="EMBL" id="JALLPJ020000557">
    <property type="protein sequence ID" value="KAL3788630.1"/>
    <property type="molecule type" value="Genomic_DNA"/>
</dbReference>
<feature type="region of interest" description="Disordered" evidence="1">
    <location>
        <begin position="1"/>
        <end position="40"/>
    </location>
</feature>
<keyword evidence="3" id="KW-1185">Reference proteome</keyword>
<dbReference type="AlphaFoldDB" id="A0ABD3PKV3"/>
<evidence type="ECO:0000313" key="3">
    <source>
        <dbReference type="Proteomes" id="UP001530400"/>
    </source>
</evidence>
<gene>
    <name evidence="2" type="ORF">ACHAWO_011846</name>
</gene>
<proteinExistence type="predicted"/>
<reference evidence="2 3" key="1">
    <citation type="submission" date="2024-10" db="EMBL/GenBank/DDBJ databases">
        <title>Updated reference genomes for cyclostephanoid diatoms.</title>
        <authorList>
            <person name="Roberts W.R."/>
            <person name="Alverson A.J."/>
        </authorList>
    </citation>
    <scope>NUCLEOTIDE SEQUENCE [LARGE SCALE GENOMIC DNA]</scope>
    <source>
        <strain evidence="2 3">AJA010-31</strain>
    </source>
</reference>
<protein>
    <submittedName>
        <fullName evidence="2">Uncharacterized protein</fullName>
    </submittedName>
</protein>
<evidence type="ECO:0000313" key="2">
    <source>
        <dbReference type="EMBL" id="KAL3788630.1"/>
    </source>
</evidence>
<name>A0ABD3PKV3_9STRA</name>
<dbReference type="Proteomes" id="UP001530400">
    <property type="component" value="Unassembled WGS sequence"/>
</dbReference>
<evidence type="ECO:0000256" key="1">
    <source>
        <dbReference type="SAM" id="MobiDB-lite"/>
    </source>
</evidence>